<dbReference type="PRINTS" id="PR00702">
    <property type="entry name" value="ACRIFLAVINRP"/>
</dbReference>
<dbReference type="SUPFAM" id="SSF82866">
    <property type="entry name" value="Multidrug efflux transporter AcrB transmembrane domain"/>
    <property type="match status" value="2"/>
</dbReference>
<dbReference type="Gene3D" id="3.30.70.1440">
    <property type="entry name" value="Multidrug efflux transporter AcrB pore domain"/>
    <property type="match status" value="1"/>
</dbReference>
<dbReference type="Gene3D" id="1.20.1640.10">
    <property type="entry name" value="Multidrug efflux transporter AcrB transmembrane domain"/>
    <property type="match status" value="2"/>
</dbReference>
<dbReference type="Proteomes" id="UP000256561">
    <property type="component" value="Unassembled WGS sequence"/>
</dbReference>
<organism evidence="2 3">
    <name type="scientific">Alteromonas aestuariivivens</name>
    <dbReference type="NCBI Taxonomy" id="1938339"/>
    <lineage>
        <taxon>Bacteria</taxon>
        <taxon>Pseudomonadati</taxon>
        <taxon>Pseudomonadota</taxon>
        <taxon>Gammaproteobacteria</taxon>
        <taxon>Alteromonadales</taxon>
        <taxon>Alteromonadaceae</taxon>
        <taxon>Alteromonas/Salinimonas group</taxon>
        <taxon>Alteromonas</taxon>
    </lineage>
</organism>
<dbReference type="AlphaFoldDB" id="A0A3D8MCJ4"/>
<dbReference type="InterPro" id="IPR027463">
    <property type="entry name" value="AcrB_DN_DC_subdom"/>
</dbReference>
<evidence type="ECO:0000313" key="2">
    <source>
        <dbReference type="EMBL" id="RDV27403.1"/>
    </source>
</evidence>
<accession>A0A3D8MCJ4</accession>
<keyword evidence="1" id="KW-0472">Membrane</keyword>
<dbReference type="OrthoDB" id="5287122at2"/>
<feature type="transmembrane region" description="Helical" evidence="1">
    <location>
        <begin position="337"/>
        <end position="356"/>
    </location>
</feature>
<dbReference type="Pfam" id="PF00873">
    <property type="entry name" value="ACR_tran"/>
    <property type="match status" value="1"/>
</dbReference>
<keyword evidence="3" id="KW-1185">Reference proteome</keyword>
<dbReference type="SUPFAM" id="SSF82693">
    <property type="entry name" value="Multidrug efflux transporter AcrB pore domain, PN1, PN2, PC1 and PC2 subdomains"/>
    <property type="match status" value="2"/>
</dbReference>
<dbReference type="Gene3D" id="3.30.70.1430">
    <property type="entry name" value="Multidrug efflux transporter AcrB pore domain"/>
    <property type="match status" value="2"/>
</dbReference>
<dbReference type="PANTHER" id="PTHR32063">
    <property type="match status" value="1"/>
</dbReference>
<reference evidence="3" key="1">
    <citation type="submission" date="2018-08" db="EMBL/GenBank/DDBJ databases">
        <authorList>
            <person name="Zhang J."/>
            <person name="Du Z.-J."/>
        </authorList>
    </citation>
    <scope>NUCLEOTIDE SEQUENCE [LARGE SCALE GENOMIC DNA]</scope>
    <source>
        <strain evidence="3">KCTC 52655</strain>
    </source>
</reference>
<dbReference type="Gene3D" id="3.30.70.1320">
    <property type="entry name" value="Multidrug efflux transporter AcrB pore domain like"/>
    <property type="match status" value="1"/>
</dbReference>
<feature type="transmembrane region" description="Helical" evidence="1">
    <location>
        <begin position="434"/>
        <end position="454"/>
    </location>
</feature>
<name>A0A3D8MCJ4_9ALTE</name>
<feature type="transmembrane region" description="Helical" evidence="1">
    <location>
        <begin position="389"/>
        <end position="414"/>
    </location>
</feature>
<dbReference type="SUPFAM" id="SSF82714">
    <property type="entry name" value="Multidrug efflux transporter AcrB TolC docking domain, DN and DC subdomains"/>
    <property type="match status" value="2"/>
</dbReference>
<feature type="transmembrane region" description="Helical" evidence="1">
    <location>
        <begin position="363"/>
        <end position="383"/>
    </location>
</feature>
<comment type="caution">
    <text evidence="2">The sequence shown here is derived from an EMBL/GenBank/DDBJ whole genome shotgun (WGS) entry which is preliminary data.</text>
</comment>
<feature type="transmembrane region" description="Helical" evidence="1">
    <location>
        <begin position="466"/>
        <end position="490"/>
    </location>
</feature>
<keyword evidence="1" id="KW-1133">Transmembrane helix</keyword>
<evidence type="ECO:0000256" key="1">
    <source>
        <dbReference type="SAM" id="Phobius"/>
    </source>
</evidence>
<dbReference type="GO" id="GO:0042910">
    <property type="term" value="F:xenobiotic transmembrane transporter activity"/>
    <property type="evidence" value="ECO:0007669"/>
    <property type="project" value="TreeGrafter"/>
</dbReference>
<dbReference type="Gene3D" id="3.30.2090.10">
    <property type="entry name" value="Multidrug efflux transporter AcrB TolC docking domain, DN and DC subdomains"/>
    <property type="match status" value="2"/>
</dbReference>
<sequence>MDKIASTGAALARFAMRKPVTVCMCFMSMLLFGIVAGRLLPLEKFPGIDIPEMVIEIPYNDATPAEIERMITRPVEEAVATMSGIKRLRATSKEDRALIQVEFAWEENIKAKGIEAREKIDAIRHLLPADVERIMVYKFNTNDMPVFQLRVSSDRDLSNAYDLLDRNLKQPLERVEGVSKVELYGVQKKQITIRLLPEKLAALRIDTTALGKVLQNANFSMTAGQLDALDQKISVNPQGAFTDIRDFEQLYIRQDVRLKDIAEIAYELPKRTEGRHLDRTFAVGFNVYRESGSNLVEVSEKVLKVINKAKRDPEFQGINLFIMEDTADSVTSSLSDLIYAGLLGAGLSVVVLFLFLRQLTTTLIVVLSVPFSICITLGVMYLMGYSLNILSLMGLMLAVGMLVDNAVVITESIFQERQGCSDAKLATQRGVSKVSLAVIAGTATTAIVFLPNIVGVKIDVTVFLEHVAIAICISLFASLLIAQTLIPLLASRIRLPADKVVQKPAYIHRYGRVLNWTLHNQGKTALIAVLILLSTAIPMQFVSGDDEGNNNQERIWLNYHLTQNYSLEEVEQTVNKMEDFLYANQEAFYIKQVYSYFEAGHAVSGITLVDDLPIDVGTLKKKIRDAMPTFVRARPSFQWNEGNGGGVRLTLLGESSDRLRNLANQIVPVIANIDGLEDVKADLGSEREEIQVRIDREKAYRLGLNVSDIASLVATALRGNSLRTFRFGDSGEINVRVMYGKDIQASVQAMKNISIAFQQGRSITLDMVAEITTVPQLAEIQRHYRQTALSIGANLSDNTTVEQARGRIEKAMGYVTLPDGYNWTLDGSFRRQDEANAVMQMNMLLAICMIYVVMAALFESLLLPTAVITSLLFSFTGVFWAFFVTATPMSIMGMIGMLILMGIVVNNGIVLVDRINQLIEQGENLYQAVVDGCQSRIRPILMTVATTVLGLVPLALGSTRIGGDGPPYSPMAIAIIGGLIFSTLTSLFLVPLAYVLLLKLRFHTQRMMAESRTRVSRWVRIGAE</sequence>
<protein>
    <submittedName>
        <fullName evidence="2">AcrB/AcrD/AcrF family protein</fullName>
    </submittedName>
</protein>
<gene>
    <name evidence="2" type="ORF">DXV75_05060</name>
</gene>
<proteinExistence type="predicted"/>
<dbReference type="EMBL" id="QRHA01000003">
    <property type="protein sequence ID" value="RDV27403.1"/>
    <property type="molecule type" value="Genomic_DNA"/>
</dbReference>
<dbReference type="RefSeq" id="WP_115592306.1">
    <property type="nucleotide sequence ID" value="NZ_QRHA01000003.1"/>
</dbReference>
<feature type="transmembrane region" description="Helical" evidence="1">
    <location>
        <begin position="940"/>
        <end position="959"/>
    </location>
</feature>
<dbReference type="PANTHER" id="PTHR32063:SF73">
    <property type="entry name" value="RND SUPERFAMILY EFFLUX PUMP PERMEASE COMPONENT 1"/>
    <property type="match status" value="1"/>
</dbReference>
<keyword evidence="1" id="KW-0812">Transmembrane</keyword>
<dbReference type="InterPro" id="IPR001036">
    <property type="entry name" value="Acrflvin-R"/>
</dbReference>
<dbReference type="GO" id="GO:0005886">
    <property type="term" value="C:plasma membrane"/>
    <property type="evidence" value="ECO:0007669"/>
    <property type="project" value="TreeGrafter"/>
</dbReference>
<feature type="transmembrane region" description="Helical" evidence="1">
    <location>
        <begin position="20"/>
        <end position="40"/>
    </location>
</feature>
<feature type="transmembrane region" description="Helical" evidence="1">
    <location>
        <begin position="971"/>
        <end position="998"/>
    </location>
</feature>
<evidence type="ECO:0000313" key="3">
    <source>
        <dbReference type="Proteomes" id="UP000256561"/>
    </source>
</evidence>
<feature type="transmembrane region" description="Helical" evidence="1">
    <location>
        <begin position="889"/>
        <end position="912"/>
    </location>
</feature>
<feature type="transmembrane region" description="Helical" evidence="1">
    <location>
        <begin position="837"/>
        <end position="854"/>
    </location>
</feature>